<dbReference type="GO" id="GO:0008270">
    <property type="term" value="F:zinc ion binding"/>
    <property type="evidence" value="ECO:0007669"/>
    <property type="project" value="InterPro"/>
</dbReference>
<gene>
    <name evidence="10" type="ORF">E1269_17825</name>
</gene>
<keyword evidence="8" id="KW-0472">Membrane</keyword>
<dbReference type="AlphaFoldDB" id="A0A4R5D4N1"/>
<evidence type="ECO:0000313" key="11">
    <source>
        <dbReference type="Proteomes" id="UP000294739"/>
    </source>
</evidence>
<dbReference type="Gene3D" id="3.90.180.10">
    <property type="entry name" value="Medium-chain alcohol dehydrogenases, catalytic domain"/>
    <property type="match status" value="1"/>
</dbReference>
<evidence type="ECO:0000259" key="9">
    <source>
        <dbReference type="SMART" id="SM00829"/>
    </source>
</evidence>
<keyword evidence="3 6" id="KW-0862">Zinc</keyword>
<dbReference type="SMART" id="SM00829">
    <property type="entry name" value="PKS_ER"/>
    <property type="match status" value="1"/>
</dbReference>
<dbReference type="InParanoid" id="A0A4R5D4N1"/>
<evidence type="ECO:0000313" key="10">
    <source>
        <dbReference type="EMBL" id="TDE08362.1"/>
    </source>
</evidence>
<accession>A0A4R5D4N1</accession>
<organism evidence="10 11">
    <name type="scientific">Jiangella asiatica</name>
    <dbReference type="NCBI Taxonomy" id="2530372"/>
    <lineage>
        <taxon>Bacteria</taxon>
        <taxon>Bacillati</taxon>
        <taxon>Actinomycetota</taxon>
        <taxon>Actinomycetes</taxon>
        <taxon>Jiangellales</taxon>
        <taxon>Jiangellaceae</taxon>
        <taxon>Jiangella</taxon>
    </lineage>
</organism>
<dbReference type="InterPro" id="IPR011032">
    <property type="entry name" value="GroES-like_sf"/>
</dbReference>
<dbReference type="Pfam" id="PF00107">
    <property type="entry name" value="ADH_zinc_N"/>
    <property type="match status" value="1"/>
</dbReference>
<comment type="cofactor">
    <cofactor evidence="6">
        <name>Zn(2+)</name>
        <dbReference type="ChEBI" id="CHEBI:29105"/>
    </cofactor>
</comment>
<name>A0A4R5D4N1_9ACTN</name>
<keyword evidence="2 6" id="KW-0479">Metal-binding</keyword>
<dbReference type="Proteomes" id="UP000294739">
    <property type="component" value="Unassembled WGS sequence"/>
</dbReference>
<evidence type="ECO:0000256" key="3">
    <source>
        <dbReference type="ARBA" id="ARBA00022833"/>
    </source>
</evidence>
<dbReference type="GO" id="GO:0005829">
    <property type="term" value="C:cytosol"/>
    <property type="evidence" value="ECO:0007669"/>
    <property type="project" value="TreeGrafter"/>
</dbReference>
<dbReference type="Pfam" id="PF08240">
    <property type="entry name" value="ADH_N"/>
    <property type="match status" value="1"/>
</dbReference>
<dbReference type="InterPro" id="IPR013149">
    <property type="entry name" value="ADH-like_C"/>
</dbReference>
<dbReference type="PANTHER" id="PTHR43880">
    <property type="entry name" value="ALCOHOL DEHYDROGENASE"/>
    <property type="match status" value="1"/>
</dbReference>
<dbReference type="InterPro" id="IPR020843">
    <property type="entry name" value="ER"/>
</dbReference>
<dbReference type="SUPFAM" id="SSF50129">
    <property type="entry name" value="GroES-like"/>
    <property type="match status" value="1"/>
</dbReference>
<feature type="transmembrane region" description="Helical" evidence="8">
    <location>
        <begin position="190"/>
        <end position="217"/>
    </location>
</feature>
<protein>
    <submittedName>
        <fullName evidence="10">Zn-dependent alcohol dehydrogenase</fullName>
    </submittedName>
</protein>
<evidence type="ECO:0000256" key="8">
    <source>
        <dbReference type="SAM" id="Phobius"/>
    </source>
</evidence>
<evidence type="ECO:0000256" key="6">
    <source>
        <dbReference type="RuleBase" id="RU361277"/>
    </source>
</evidence>
<dbReference type="GO" id="GO:0046294">
    <property type="term" value="P:formaldehyde catabolic process"/>
    <property type="evidence" value="ECO:0007669"/>
    <property type="project" value="TreeGrafter"/>
</dbReference>
<keyword evidence="8" id="KW-0812">Transmembrane</keyword>
<dbReference type="PROSITE" id="PS00059">
    <property type="entry name" value="ADH_ZINC"/>
    <property type="match status" value="1"/>
</dbReference>
<dbReference type="Gene3D" id="3.40.50.720">
    <property type="entry name" value="NAD(P)-binding Rossmann-like Domain"/>
    <property type="match status" value="1"/>
</dbReference>
<dbReference type="InterPro" id="IPR002328">
    <property type="entry name" value="ADH_Zn_CS"/>
</dbReference>
<dbReference type="OrthoDB" id="334894at2"/>
<evidence type="ECO:0000256" key="2">
    <source>
        <dbReference type="ARBA" id="ARBA00022723"/>
    </source>
</evidence>
<dbReference type="EMBL" id="SMKZ01000025">
    <property type="protein sequence ID" value="TDE08362.1"/>
    <property type="molecule type" value="Genomic_DNA"/>
</dbReference>
<dbReference type="InterPro" id="IPR013154">
    <property type="entry name" value="ADH-like_N"/>
</dbReference>
<dbReference type="RefSeq" id="WP_131896947.1">
    <property type="nucleotide sequence ID" value="NZ_SMKZ01000025.1"/>
</dbReference>
<keyword evidence="8" id="KW-1133">Transmembrane helix</keyword>
<comment type="similarity">
    <text evidence="1 6">Belongs to the zinc-containing alcohol dehydrogenase family.</text>
</comment>
<keyword evidence="4" id="KW-0560">Oxidoreductase</keyword>
<evidence type="ECO:0000256" key="1">
    <source>
        <dbReference type="ARBA" id="ARBA00008072"/>
    </source>
</evidence>
<reference evidence="10 11" key="1">
    <citation type="submission" date="2019-03" db="EMBL/GenBank/DDBJ databases">
        <title>Draft genome sequences of novel Actinobacteria.</title>
        <authorList>
            <person name="Sahin N."/>
            <person name="Ay H."/>
            <person name="Saygin H."/>
        </authorList>
    </citation>
    <scope>NUCLEOTIDE SEQUENCE [LARGE SCALE GENOMIC DNA]</scope>
    <source>
        <strain evidence="10 11">5K138</strain>
    </source>
</reference>
<evidence type="ECO:0000256" key="7">
    <source>
        <dbReference type="SAM" id="MobiDB-lite"/>
    </source>
</evidence>
<feature type="domain" description="Enoyl reductase (ER)" evidence="9">
    <location>
        <begin position="14"/>
        <end position="366"/>
    </location>
</feature>
<evidence type="ECO:0000256" key="4">
    <source>
        <dbReference type="ARBA" id="ARBA00023002"/>
    </source>
</evidence>
<keyword evidence="5" id="KW-0520">NAD</keyword>
<feature type="region of interest" description="Disordered" evidence="7">
    <location>
        <begin position="370"/>
        <end position="394"/>
    </location>
</feature>
<evidence type="ECO:0000256" key="5">
    <source>
        <dbReference type="ARBA" id="ARBA00023027"/>
    </source>
</evidence>
<dbReference type="SUPFAM" id="SSF51735">
    <property type="entry name" value="NAD(P)-binding Rossmann-fold domains"/>
    <property type="match status" value="1"/>
</dbReference>
<dbReference type="GO" id="GO:0051903">
    <property type="term" value="F:S-(hydroxymethyl)glutathione dehydrogenase [NAD(P)+] activity"/>
    <property type="evidence" value="ECO:0007669"/>
    <property type="project" value="TreeGrafter"/>
</dbReference>
<dbReference type="InterPro" id="IPR036291">
    <property type="entry name" value="NAD(P)-bd_dom_sf"/>
</dbReference>
<comment type="caution">
    <text evidence="10">The sequence shown here is derived from an EMBL/GenBank/DDBJ whole genome shotgun (WGS) entry which is preliminary data.</text>
</comment>
<proteinExistence type="inferred from homology"/>
<keyword evidence="11" id="KW-1185">Reference proteome</keyword>
<sequence>MSTATRAAVLRSVGAPLTVEELRLEEPRPGEIRVEIEAAGVCHSDLHYMNGDLRGKLPAVLGHEGVGIVDAVGDGVTRFRPGDRVLMTWRPRCGDCEFCTSGRPTLCVLGRVQGTTGGLPDGTTRLSKGSETIHHLMGVSCFAEFCVVSERSAVAIPHDIPAEVAAIAGCAVVTGVGTVLNVMRQAAGQPVVVIGAGGVGISAVMGLALVGAAPIIVADTVAPRLALAAEVGATSTVNVSVESLPDVVKGLSADGAGWAIDAVGSPTTLEQAFGLLKTGGTLVAVGLTDANAAFQVPVNLLVQHERRIVGSLYGSSNPVVQVPLILDLFRAGRLPIDRLVGATYPLDAVNDAYAALASGSVGRSIIVPGSTSSDYSRAPSRVDSSRAPVETSAT</sequence>
<dbReference type="PANTHER" id="PTHR43880:SF12">
    <property type="entry name" value="ALCOHOL DEHYDROGENASE CLASS-3"/>
    <property type="match status" value="1"/>
</dbReference>